<accession>A0ABU5DG85</accession>
<dbReference type="PANTHER" id="PTHR28047">
    <property type="entry name" value="PROTEIN DCG1"/>
    <property type="match status" value="1"/>
</dbReference>
<comment type="caution">
    <text evidence="2">The sequence shown here is derived from an EMBL/GenBank/DDBJ whole genome shotgun (WGS) entry which is preliminary data.</text>
</comment>
<dbReference type="Pfam" id="PF01177">
    <property type="entry name" value="Asp_Glu_race"/>
    <property type="match status" value="1"/>
</dbReference>
<organism evidence="2 3">
    <name type="scientific">Roseateles agri</name>
    <dbReference type="NCBI Taxonomy" id="3098619"/>
    <lineage>
        <taxon>Bacteria</taxon>
        <taxon>Pseudomonadati</taxon>
        <taxon>Pseudomonadota</taxon>
        <taxon>Betaproteobacteria</taxon>
        <taxon>Burkholderiales</taxon>
        <taxon>Sphaerotilaceae</taxon>
        <taxon>Roseateles</taxon>
    </lineage>
</organism>
<evidence type="ECO:0000313" key="3">
    <source>
        <dbReference type="Proteomes" id="UP001285263"/>
    </source>
</evidence>
<reference evidence="2 3" key="1">
    <citation type="submission" date="2023-11" db="EMBL/GenBank/DDBJ databases">
        <title>Paucibacter sp. nov., isolated from fresh soil in Korea.</title>
        <authorList>
            <person name="Le N.T.T."/>
        </authorList>
    </citation>
    <scope>NUCLEOTIDE SEQUENCE [LARGE SCALE GENOMIC DNA]</scope>
    <source>
        <strain evidence="2 3">R3-3</strain>
    </source>
</reference>
<dbReference type="Proteomes" id="UP001285263">
    <property type="component" value="Unassembled WGS sequence"/>
</dbReference>
<dbReference type="RefSeq" id="WP_320423205.1">
    <property type="nucleotide sequence ID" value="NZ_JAXCLA010000004.1"/>
</dbReference>
<sequence>MLKIMYLNAVGVPAYDATFAALARRCKDPRNLVTVASLDPSVGAMDHLEYRVYEALIVRDVMLAARQAALEGYDALALGCFYDPGLDEARQAARGMPVIGPCQAAIETALRLGNRYSVVIGRRTWQDQMHRTIRRYGFDGQLASFRSLDLGVPDMVAQPRETERRIIEAAKRAVEDDQAEVVVLGCTLESGFHETVQDIVGVPVIDPAIAALKTAEHAASLRALCGWGTSQQWSLRPPPDEELRRFGLLQQPYRFGARIDVPVGASVPALME</sequence>
<keyword evidence="3" id="KW-1185">Reference proteome</keyword>
<gene>
    <name evidence="2" type="ORF">SNE35_12305</name>
</gene>
<protein>
    <submittedName>
        <fullName evidence="2">Aspartate/glutamate racemase family protein</fullName>
    </submittedName>
</protein>
<dbReference type="InterPro" id="IPR053714">
    <property type="entry name" value="Iso_Racemase_Enz_sf"/>
</dbReference>
<evidence type="ECO:0000256" key="1">
    <source>
        <dbReference type="ARBA" id="ARBA00038414"/>
    </source>
</evidence>
<dbReference type="Gene3D" id="3.40.50.12500">
    <property type="match status" value="1"/>
</dbReference>
<proteinExistence type="inferred from homology"/>
<dbReference type="InterPro" id="IPR015942">
    <property type="entry name" value="Asp/Glu/hydantoin_racemase"/>
</dbReference>
<comment type="similarity">
    <text evidence="1">Belongs to the HyuE racemase family.</text>
</comment>
<dbReference type="PANTHER" id="PTHR28047:SF5">
    <property type="entry name" value="PROTEIN DCG1"/>
    <property type="match status" value="1"/>
</dbReference>
<dbReference type="InterPro" id="IPR052186">
    <property type="entry name" value="Hydantoin_racemase-like"/>
</dbReference>
<dbReference type="EMBL" id="JAXCLA010000004">
    <property type="protein sequence ID" value="MDY0745295.1"/>
    <property type="molecule type" value="Genomic_DNA"/>
</dbReference>
<name>A0ABU5DG85_9BURK</name>
<evidence type="ECO:0000313" key="2">
    <source>
        <dbReference type="EMBL" id="MDY0745295.1"/>
    </source>
</evidence>